<name>A0A6A7AQW0_9PLEO</name>
<gene>
    <name evidence="1" type="ORF">T440DRAFT_483347</name>
</gene>
<evidence type="ECO:0000313" key="1">
    <source>
        <dbReference type="EMBL" id="KAF2845463.1"/>
    </source>
</evidence>
<keyword evidence="2" id="KW-1185">Reference proteome</keyword>
<proteinExistence type="predicted"/>
<evidence type="ECO:0008006" key="3">
    <source>
        <dbReference type="Google" id="ProtNLM"/>
    </source>
</evidence>
<dbReference type="OrthoDB" id="3690950at2759"/>
<dbReference type="EMBL" id="MU006346">
    <property type="protein sequence ID" value="KAF2845463.1"/>
    <property type="molecule type" value="Genomic_DNA"/>
</dbReference>
<organism evidence="1 2">
    <name type="scientific">Plenodomus tracheiphilus IPT5</name>
    <dbReference type="NCBI Taxonomy" id="1408161"/>
    <lineage>
        <taxon>Eukaryota</taxon>
        <taxon>Fungi</taxon>
        <taxon>Dikarya</taxon>
        <taxon>Ascomycota</taxon>
        <taxon>Pezizomycotina</taxon>
        <taxon>Dothideomycetes</taxon>
        <taxon>Pleosporomycetidae</taxon>
        <taxon>Pleosporales</taxon>
        <taxon>Pleosporineae</taxon>
        <taxon>Leptosphaeriaceae</taxon>
        <taxon>Plenodomus</taxon>
    </lineage>
</organism>
<reference evidence="1" key="1">
    <citation type="submission" date="2020-01" db="EMBL/GenBank/DDBJ databases">
        <authorList>
            <consortium name="DOE Joint Genome Institute"/>
            <person name="Haridas S."/>
            <person name="Albert R."/>
            <person name="Binder M."/>
            <person name="Bloem J."/>
            <person name="Labutti K."/>
            <person name="Salamov A."/>
            <person name="Andreopoulos B."/>
            <person name="Baker S.E."/>
            <person name="Barry K."/>
            <person name="Bills G."/>
            <person name="Bluhm B.H."/>
            <person name="Cannon C."/>
            <person name="Castanera R."/>
            <person name="Culley D.E."/>
            <person name="Daum C."/>
            <person name="Ezra D."/>
            <person name="Gonzalez J.B."/>
            <person name="Henrissat B."/>
            <person name="Kuo A."/>
            <person name="Liang C."/>
            <person name="Lipzen A."/>
            <person name="Lutzoni F."/>
            <person name="Magnuson J."/>
            <person name="Mondo S."/>
            <person name="Nolan M."/>
            <person name="Ohm R."/>
            <person name="Pangilinan J."/>
            <person name="Park H.-J."/>
            <person name="Ramirez L."/>
            <person name="Alfaro M."/>
            <person name="Sun H."/>
            <person name="Tritt A."/>
            <person name="Yoshinaga Y."/>
            <person name="Zwiers L.-H."/>
            <person name="Turgeon B.G."/>
            <person name="Goodwin S.B."/>
            <person name="Spatafora J.W."/>
            <person name="Crous P.W."/>
            <person name="Grigoriev I.V."/>
        </authorList>
    </citation>
    <scope>NUCLEOTIDE SEQUENCE</scope>
    <source>
        <strain evidence="1">IPT5</strain>
    </source>
</reference>
<protein>
    <recommendedName>
        <fullName evidence="3">Pal1-domain-containing protein</fullName>
    </recommendedName>
</protein>
<dbReference type="AlphaFoldDB" id="A0A6A7AQW0"/>
<evidence type="ECO:0000313" key="2">
    <source>
        <dbReference type="Proteomes" id="UP000799423"/>
    </source>
</evidence>
<dbReference type="Proteomes" id="UP000799423">
    <property type="component" value="Unassembled WGS sequence"/>
</dbReference>
<accession>A0A6A7AQW0</accession>
<sequence>MAHPHNRGSTQSGQPHLEMPDAEFFATQYRMVDHHVQDVQVPPTRLPYPIPVRQASMGDYSRKIHPLPPPPASEHDSDQDLPVIEPGTHLDDTPDYNTAVPDDLNFRTLNLITNTANNVVDTDEPNMNANVAGNNTSIPIGPIAESNFSDYGNDISRMPTDEYTSALGGLHNISAIQRKESKRERTKRFFKGLKRGLSGRRA</sequence>